<keyword evidence="2 6" id="KW-0812">Transmembrane</keyword>
<evidence type="ECO:0000313" key="9">
    <source>
        <dbReference type="Proteomes" id="UP000699462"/>
    </source>
</evidence>
<comment type="subcellular location">
    <subcellularLocation>
        <location evidence="1">Membrane</location>
    </subcellularLocation>
</comment>
<dbReference type="PANTHER" id="PTHR46641:SF25">
    <property type="entry name" value="CNMAMIDE RECEPTOR-RELATED"/>
    <property type="match status" value="1"/>
</dbReference>
<keyword evidence="4 6" id="KW-0472">Membrane</keyword>
<feature type="transmembrane region" description="Helical" evidence="6">
    <location>
        <begin position="135"/>
        <end position="158"/>
    </location>
</feature>
<keyword evidence="3 6" id="KW-1133">Transmembrane helix</keyword>
<feature type="region of interest" description="Disordered" evidence="5">
    <location>
        <begin position="347"/>
        <end position="367"/>
    </location>
</feature>
<name>A0A8T0DV63_9TREM</name>
<evidence type="ECO:0000256" key="4">
    <source>
        <dbReference type="ARBA" id="ARBA00023136"/>
    </source>
</evidence>
<organism evidence="8 9">
    <name type="scientific">Paragonimus westermani</name>
    <dbReference type="NCBI Taxonomy" id="34504"/>
    <lineage>
        <taxon>Eukaryota</taxon>
        <taxon>Metazoa</taxon>
        <taxon>Spiralia</taxon>
        <taxon>Lophotrochozoa</taxon>
        <taxon>Platyhelminthes</taxon>
        <taxon>Trematoda</taxon>
        <taxon>Digenea</taxon>
        <taxon>Plagiorchiida</taxon>
        <taxon>Troglotremata</taxon>
        <taxon>Troglotrematidae</taxon>
        <taxon>Paragonimus</taxon>
    </lineage>
</organism>
<dbReference type="GO" id="GO:0016020">
    <property type="term" value="C:membrane"/>
    <property type="evidence" value="ECO:0007669"/>
    <property type="project" value="UniProtKB-SubCell"/>
</dbReference>
<evidence type="ECO:0000313" key="8">
    <source>
        <dbReference type="EMBL" id="KAF8571226.1"/>
    </source>
</evidence>
<proteinExistence type="predicted"/>
<evidence type="ECO:0000256" key="6">
    <source>
        <dbReference type="SAM" id="Phobius"/>
    </source>
</evidence>
<protein>
    <recommendedName>
        <fullName evidence="7">G-protein coupled receptors family 1 profile domain-containing protein</fullName>
    </recommendedName>
</protein>
<dbReference type="PANTHER" id="PTHR46641">
    <property type="entry name" value="FMRFAMIDE RECEPTOR-RELATED"/>
    <property type="match status" value="1"/>
</dbReference>
<evidence type="ECO:0000256" key="3">
    <source>
        <dbReference type="ARBA" id="ARBA00022989"/>
    </source>
</evidence>
<keyword evidence="9" id="KW-1185">Reference proteome</keyword>
<dbReference type="PROSITE" id="PS50262">
    <property type="entry name" value="G_PROTEIN_RECEP_F1_2"/>
    <property type="match status" value="1"/>
</dbReference>
<evidence type="ECO:0000259" key="7">
    <source>
        <dbReference type="PROSITE" id="PS50262"/>
    </source>
</evidence>
<comment type="caution">
    <text evidence="8">The sequence shown here is derived from an EMBL/GenBank/DDBJ whole genome shotgun (WGS) entry which is preliminary data.</text>
</comment>
<feature type="transmembrane region" description="Helical" evidence="6">
    <location>
        <begin position="190"/>
        <end position="211"/>
    </location>
</feature>
<dbReference type="InterPro" id="IPR052954">
    <property type="entry name" value="GPCR-Ligand_Int"/>
</dbReference>
<dbReference type="EMBL" id="JTDF01000637">
    <property type="protein sequence ID" value="KAF8571226.1"/>
    <property type="molecule type" value="Genomic_DNA"/>
</dbReference>
<dbReference type="AlphaFoldDB" id="A0A8T0DV63"/>
<feature type="domain" description="G-protein coupled receptors family 1 profile" evidence="7">
    <location>
        <begin position="117"/>
        <end position="254"/>
    </location>
</feature>
<dbReference type="SUPFAM" id="SSF81321">
    <property type="entry name" value="Family A G protein-coupled receptor-like"/>
    <property type="match status" value="1"/>
</dbReference>
<dbReference type="Gene3D" id="1.20.1070.10">
    <property type="entry name" value="Rhodopsin 7-helix transmembrane proteins"/>
    <property type="match status" value="1"/>
</dbReference>
<gene>
    <name evidence="8" type="ORF">P879_03046</name>
</gene>
<evidence type="ECO:0000256" key="1">
    <source>
        <dbReference type="ARBA" id="ARBA00004370"/>
    </source>
</evidence>
<dbReference type="OrthoDB" id="9990906at2759"/>
<dbReference type="Proteomes" id="UP000699462">
    <property type="component" value="Unassembled WGS sequence"/>
</dbReference>
<evidence type="ECO:0000256" key="2">
    <source>
        <dbReference type="ARBA" id="ARBA00022692"/>
    </source>
</evidence>
<feature type="compositionally biased region" description="Polar residues" evidence="5">
    <location>
        <begin position="351"/>
        <end position="361"/>
    </location>
</feature>
<reference evidence="8 9" key="1">
    <citation type="submission" date="2019-07" db="EMBL/GenBank/DDBJ databases">
        <title>Annotation for the trematode Paragonimus westermani.</title>
        <authorList>
            <person name="Choi Y.-J."/>
        </authorList>
    </citation>
    <scope>NUCLEOTIDE SEQUENCE [LARGE SCALE GENOMIC DNA]</scope>
    <source>
        <strain evidence="8">180907_Pwestermani</strain>
    </source>
</reference>
<evidence type="ECO:0000256" key="5">
    <source>
        <dbReference type="SAM" id="MobiDB-lite"/>
    </source>
</evidence>
<accession>A0A8T0DV63</accession>
<dbReference type="InterPro" id="IPR017452">
    <property type="entry name" value="GPCR_Rhodpsn_7TM"/>
</dbReference>
<sequence>MDRLSPWCKVGKHLILLLQTGTICRYFLQPPISLVDSHVDGGTCSGSQPSITRQPNDDFLQGSADDTSPQFSVYPVKDDATSSCHTNLLPNLSTDVSVLDNQSAAEKEIISDCTDYCSFGNDFAFLRWLWTSIDATIYCYIPFILIFGCNIVILRYVYVAQKRQYSIRVHSDRKKLNTLINDNSNSIRQLTIMLLVVSFAFLVTTVSIVVVKLLNQLLDLEHHGEIRSRSAFQLADTVAELLMYVNHAMNFYLFCATGKRFRSRLLFLISKCKRQGLRAVCYQRHVISTNCPLRCSQNFSNQPHHISFGSKCMEDAKHFAGCNIPLNPIPNKLCSLEKPHILHSTWLRPAGQSQSTSSQSDRVAEMAEQGGKYLSAAELQGGTQCTLLNGNNGQMKTDLTRTNVKVNGKRAVIIPSTSNRLPYAQWHSAPEPLHNQDNQCGSQR</sequence>